<feature type="transmembrane region" description="Helical" evidence="5">
    <location>
        <begin position="95"/>
        <end position="113"/>
    </location>
</feature>
<evidence type="ECO:0000256" key="1">
    <source>
        <dbReference type="ARBA" id="ARBA00004141"/>
    </source>
</evidence>
<name>A0ABN1CZ25_SACER</name>
<evidence type="ECO:0000313" key="6">
    <source>
        <dbReference type="EMBL" id="GAA0529081.1"/>
    </source>
</evidence>
<dbReference type="Pfam" id="PF13564">
    <property type="entry name" value="DoxX_2"/>
    <property type="match status" value="1"/>
</dbReference>
<organism evidence="6 7">
    <name type="scientific">Saccharopolyspora erythraea</name>
    <name type="common">Streptomyces erythraeus</name>
    <dbReference type="NCBI Taxonomy" id="1836"/>
    <lineage>
        <taxon>Bacteria</taxon>
        <taxon>Bacillati</taxon>
        <taxon>Actinomycetota</taxon>
        <taxon>Actinomycetes</taxon>
        <taxon>Pseudonocardiales</taxon>
        <taxon>Pseudonocardiaceae</taxon>
        <taxon>Saccharopolyspora</taxon>
    </lineage>
</organism>
<gene>
    <name evidence="6" type="ORF">GCM10009533_30430</name>
</gene>
<evidence type="ECO:0000256" key="4">
    <source>
        <dbReference type="ARBA" id="ARBA00023136"/>
    </source>
</evidence>
<dbReference type="InterPro" id="IPR032808">
    <property type="entry name" value="DoxX"/>
</dbReference>
<comment type="caution">
    <text evidence="6">The sequence shown here is derived from an EMBL/GenBank/DDBJ whole genome shotgun (WGS) entry which is preliminary data.</text>
</comment>
<keyword evidence="7" id="KW-1185">Reference proteome</keyword>
<proteinExistence type="predicted"/>
<protein>
    <submittedName>
        <fullName evidence="6">DoxX family protein</fullName>
    </submittedName>
</protein>
<evidence type="ECO:0000256" key="5">
    <source>
        <dbReference type="SAM" id="Phobius"/>
    </source>
</evidence>
<sequence>MFTAYVTVTIMTALCNLAAAAVDFARSKWVLGNMSKYGLPHSWIYPLGAVKTAGALGLMAGIAVPWIGIAAAAGLFLYFIGAVTTVMRARCHSDVPYPAAFLLLATASLALGLTTT</sequence>
<evidence type="ECO:0000313" key="7">
    <source>
        <dbReference type="Proteomes" id="UP001500729"/>
    </source>
</evidence>
<evidence type="ECO:0000256" key="2">
    <source>
        <dbReference type="ARBA" id="ARBA00022692"/>
    </source>
</evidence>
<reference evidence="6 7" key="1">
    <citation type="journal article" date="2019" name="Int. J. Syst. Evol. Microbiol.">
        <title>The Global Catalogue of Microorganisms (GCM) 10K type strain sequencing project: providing services to taxonomists for standard genome sequencing and annotation.</title>
        <authorList>
            <consortium name="The Broad Institute Genomics Platform"/>
            <consortium name="The Broad Institute Genome Sequencing Center for Infectious Disease"/>
            <person name="Wu L."/>
            <person name="Ma J."/>
        </authorList>
    </citation>
    <scope>NUCLEOTIDE SEQUENCE [LARGE SCALE GENOMIC DNA]</scope>
    <source>
        <strain evidence="6 7">JCM 10303</strain>
    </source>
</reference>
<accession>A0ABN1CZ25</accession>
<evidence type="ECO:0000256" key="3">
    <source>
        <dbReference type="ARBA" id="ARBA00022989"/>
    </source>
</evidence>
<keyword evidence="2 5" id="KW-0812">Transmembrane</keyword>
<comment type="subcellular location">
    <subcellularLocation>
        <location evidence="1">Membrane</location>
        <topology evidence="1">Multi-pass membrane protein</topology>
    </subcellularLocation>
</comment>
<dbReference type="RefSeq" id="WP_009944161.1">
    <property type="nucleotide sequence ID" value="NZ_BAAAGS010000017.1"/>
</dbReference>
<dbReference type="Proteomes" id="UP001500729">
    <property type="component" value="Unassembled WGS sequence"/>
</dbReference>
<keyword evidence="4 5" id="KW-0472">Membrane</keyword>
<feature type="transmembrane region" description="Helical" evidence="5">
    <location>
        <begin position="55"/>
        <end position="83"/>
    </location>
</feature>
<dbReference type="EMBL" id="BAAAGS010000017">
    <property type="protein sequence ID" value="GAA0529081.1"/>
    <property type="molecule type" value="Genomic_DNA"/>
</dbReference>
<keyword evidence="3 5" id="KW-1133">Transmembrane helix</keyword>